<name>A0A2P2J4V1_RHIMU</name>
<organism evidence="1">
    <name type="scientific">Rhizophora mucronata</name>
    <name type="common">Asiatic mangrove</name>
    <dbReference type="NCBI Taxonomy" id="61149"/>
    <lineage>
        <taxon>Eukaryota</taxon>
        <taxon>Viridiplantae</taxon>
        <taxon>Streptophyta</taxon>
        <taxon>Embryophyta</taxon>
        <taxon>Tracheophyta</taxon>
        <taxon>Spermatophyta</taxon>
        <taxon>Magnoliopsida</taxon>
        <taxon>eudicotyledons</taxon>
        <taxon>Gunneridae</taxon>
        <taxon>Pentapetalae</taxon>
        <taxon>rosids</taxon>
        <taxon>fabids</taxon>
        <taxon>Malpighiales</taxon>
        <taxon>Rhizophoraceae</taxon>
        <taxon>Rhizophora</taxon>
    </lineage>
</organism>
<sequence>MPETICTIEGFD</sequence>
<proteinExistence type="predicted"/>
<reference evidence="1" key="1">
    <citation type="submission" date="2018-02" db="EMBL/GenBank/DDBJ databases">
        <title>Rhizophora mucronata_Transcriptome.</title>
        <authorList>
            <person name="Meera S.P."/>
            <person name="Sreeshan A."/>
            <person name="Augustine A."/>
        </authorList>
    </citation>
    <scope>NUCLEOTIDE SEQUENCE</scope>
    <source>
        <tissue evidence="1">Leaf</tissue>
    </source>
</reference>
<dbReference type="EMBL" id="GGEC01007944">
    <property type="protein sequence ID" value="MBW88427.1"/>
    <property type="molecule type" value="Transcribed_RNA"/>
</dbReference>
<evidence type="ECO:0000313" key="1">
    <source>
        <dbReference type="EMBL" id="MBW88427.1"/>
    </source>
</evidence>
<accession>A0A2P2J4V1</accession>
<protein>
    <submittedName>
        <fullName evidence="1">Uncharacterized protein</fullName>
    </submittedName>
</protein>